<dbReference type="InterPro" id="IPR035647">
    <property type="entry name" value="EFG_III/V"/>
</dbReference>
<evidence type="ECO:0000313" key="4">
    <source>
        <dbReference type="EMBL" id="CDO91828.1"/>
    </source>
</evidence>
<keyword evidence="5" id="KW-1185">Reference proteome</keyword>
<dbReference type="OrthoDB" id="364892at2759"/>
<dbReference type="AlphaFoldDB" id="A0A0A8KZ43"/>
<dbReference type="GO" id="GO:0030623">
    <property type="term" value="F:U5 snRNA binding"/>
    <property type="evidence" value="ECO:0007669"/>
    <property type="project" value="TreeGrafter"/>
</dbReference>
<dbReference type="GO" id="GO:0071007">
    <property type="term" value="C:U2-type catalytic step 2 spliceosome"/>
    <property type="evidence" value="ECO:0007669"/>
    <property type="project" value="TreeGrafter"/>
</dbReference>
<keyword evidence="2" id="KW-0342">GTP-binding</keyword>
<dbReference type="InterPro" id="IPR009000">
    <property type="entry name" value="Transl_B-barrel_sf"/>
</dbReference>
<proteinExistence type="predicted"/>
<dbReference type="GO" id="GO:0046540">
    <property type="term" value="C:U4/U6 x U5 tri-snRNP complex"/>
    <property type="evidence" value="ECO:0007669"/>
    <property type="project" value="TreeGrafter"/>
</dbReference>
<dbReference type="InterPro" id="IPR041095">
    <property type="entry name" value="EFG_II"/>
</dbReference>
<dbReference type="SMART" id="SM00838">
    <property type="entry name" value="EFG_C"/>
    <property type="match status" value="1"/>
</dbReference>
<protein>
    <submittedName>
        <fullName evidence="4">WGS project CCBQ000000000 data, contig 00107</fullName>
    </submittedName>
</protein>
<dbReference type="InterPro" id="IPR005517">
    <property type="entry name" value="Transl_elong_EFG/EF2_IV"/>
</dbReference>
<comment type="caution">
    <text evidence="4">The sequence shown here is derived from an EMBL/GenBank/DDBJ whole genome shotgun (WGS) entry which is preliminary data.</text>
</comment>
<dbReference type="PANTHER" id="PTHR42908:SF6">
    <property type="entry name" value="116 KDA U5 SMALL NUCLEAR RIBONUCLEOPROTEIN COMPONENT"/>
    <property type="match status" value="1"/>
</dbReference>
<evidence type="ECO:0000313" key="5">
    <source>
        <dbReference type="Proteomes" id="UP000031516"/>
    </source>
</evidence>
<accession>A0A0A8KZ43</accession>
<dbReference type="PRINTS" id="PR00315">
    <property type="entry name" value="ELONGATNFCT"/>
</dbReference>
<dbReference type="Pfam" id="PF00009">
    <property type="entry name" value="GTP_EFTU"/>
    <property type="match status" value="1"/>
</dbReference>
<dbReference type="PROSITE" id="PS51722">
    <property type="entry name" value="G_TR_2"/>
    <property type="match status" value="1"/>
</dbReference>
<dbReference type="Gene3D" id="3.30.230.10">
    <property type="match status" value="1"/>
</dbReference>
<reference evidence="4 5" key="1">
    <citation type="submission" date="2014-03" db="EMBL/GenBank/DDBJ databases">
        <title>The genome of Kluyveromyces dobzhanskii.</title>
        <authorList>
            <person name="Nystedt B."/>
            <person name="Astrom S."/>
        </authorList>
    </citation>
    <scope>NUCLEOTIDE SEQUENCE [LARGE SCALE GENOMIC DNA]</scope>
    <source>
        <strain evidence="4 5">CBS 2104</strain>
    </source>
</reference>
<dbReference type="FunFam" id="3.30.70.870:FF:000002">
    <property type="entry name" value="Translation elongation factor 2"/>
    <property type="match status" value="1"/>
</dbReference>
<feature type="domain" description="Tr-type G" evidence="3">
    <location>
        <begin position="111"/>
        <end position="327"/>
    </location>
</feature>
<dbReference type="InterPro" id="IPR014721">
    <property type="entry name" value="Ribsml_uS5_D2-typ_fold_subgr"/>
</dbReference>
<dbReference type="SUPFAM" id="SSF52540">
    <property type="entry name" value="P-loop containing nucleoside triphosphate hydrolases"/>
    <property type="match status" value="1"/>
</dbReference>
<dbReference type="Gene3D" id="2.40.30.10">
    <property type="entry name" value="Translation factors"/>
    <property type="match status" value="1"/>
</dbReference>
<dbReference type="Gene3D" id="3.30.70.870">
    <property type="entry name" value="Elongation Factor G (Translational Gtpase), domain 3"/>
    <property type="match status" value="1"/>
</dbReference>
<evidence type="ECO:0000256" key="2">
    <source>
        <dbReference type="ARBA" id="ARBA00023134"/>
    </source>
</evidence>
<dbReference type="InterPro" id="IPR000640">
    <property type="entry name" value="EFG_V-like"/>
</dbReference>
<dbReference type="Pfam" id="PF14492">
    <property type="entry name" value="EFG_III"/>
    <property type="match status" value="1"/>
</dbReference>
<dbReference type="GO" id="GO:0005829">
    <property type="term" value="C:cytosol"/>
    <property type="evidence" value="ECO:0007669"/>
    <property type="project" value="TreeGrafter"/>
</dbReference>
<dbReference type="GO" id="GO:0003924">
    <property type="term" value="F:GTPase activity"/>
    <property type="evidence" value="ECO:0007669"/>
    <property type="project" value="InterPro"/>
</dbReference>
<dbReference type="Gene3D" id="3.40.50.300">
    <property type="entry name" value="P-loop containing nucleotide triphosphate hydrolases"/>
    <property type="match status" value="1"/>
</dbReference>
<dbReference type="InterPro" id="IPR020568">
    <property type="entry name" value="Ribosomal_Su5_D2-typ_SF"/>
</dbReference>
<name>A0A0A8KZ43_9SACH</name>
<sequence>MDDDLYDEFGQFLGFPQEFTSYEQSSEEVQGEAAYSTLQGDLDQEATDVVLRDANGNFDDDVEVLLEVEDREPDKPLVAGDLRPKGYDKCDKIPKAMFDREYLQSILAIPERQLNVGIFGPLHSGKTSFADMFALDTHHNLPSLTKKVKEGWLPFKYLDQERIEKERGVSLRLNGMTFGYESSRGRTYAVTMLDTPGHVNFWDDVGITLTCCQYGIVVIDVAEGVTSVVLKLFKELEQNGIEFIVVLNKIDRLALDLRLPADAAYWRLLHIVEQVNRHTKETFSPELGNVLFSSTKFGFVFSIESFVNSFYAKSLKDKTEQFVARLWGLINYWDGEFNETEFISERNSFFVFILQPLYKVITHGLSASAEELQRVIKDNFQVNLSDETLSKDPQPLLFSIFRSIFPHHHCVIDSISRLRDRSFDISANDGETLVHVLRHIKVNGTNWSLCRIAQGSLITGRKLYIFNESVDSIVDHADDEYPKITIERIALMGGRYAYEVKEAQQGQLVLLKGFEDEFTKFATLSSTVRNPLPPINYLNESVFKFAIQPQKPSDLPRLLHGLQLANGFYPSLVVRVEESGENIIVGTGELYLDCVMDELRKTFCEIEIKISQPLVQITESCNSESFASIPVKSNNGIVSISVMAEKLDDKIVHDLTHGEINLSELNNVRKFSKRLRTEYGWDSLAARNFWGLSQCNVFVDDTLPDETDKKLLKRYKEYILQGFEWAVKEGPLADERMHACQFKLLELKVQEDKIDEFIPSQLVPLTRKACYIALMTAAPIVMEPIYEVDIVNVQGTPFTEIKAQLPVIESIGFETDLRTATIGKGMCQMHFWNKIWRRVPGDVLDEEAFIPKLKPAPAASLSRDFVVKTRRRKGLSESGHMTQDGPSLKNYIDDELFEKLKQKGLV</sequence>
<dbReference type="Pfam" id="PF00679">
    <property type="entry name" value="EFG_C"/>
    <property type="match status" value="1"/>
</dbReference>
<evidence type="ECO:0000256" key="1">
    <source>
        <dbReference type="ARBA" id="ARBA00022741"/>
    </source>
</evidence>
<dbReference type="PANTHER" id="PTHR42908">
    <property type="entry name" value="TRANSLATION ELONGATION FACTOR-RELATED"/>
    <property type="match status" value="1"/>
</dbReference>
<evidence type="ECO:0000259" key="3">
    <source>
        <dbReference type="PROSITE" id="PS51722"/>
    </source>
</evidence>
<dbReference type="CDD" id="cd01683">
    <property type="entry name" value="EF2_IV_snRNP"/>
    <property type="match status" value="1"/>
</dbReference>
<dbReference type="InterPro" id="IPR027417">
    <property type="entry name" value="P-loop_NTPase"/>
</dbReference>
<keyword evidence="1" id="KW-0547">Nucleotide-binding</keyword>
<dbReference type="Pfam" id="PF03764">
    <property type="entry name" value="EFG_IV"/>
    <property type="match status" value="1"/>
</dbReference>
<dbReference type="SUPFAM" id="SSF54211">
    <property type="entry name" value="Ribosomal protein S5 domain 2-like"/>
    <property type="match status" value="1"/>
</dbReference>
<dbReference type="Gene3D" id="3.30.70.240">
    <property type="match status" value="1"/>
</dbReference>
<dbReference type="GO" id="GO:0000398">
    <property type="term" value="P:mRNA splicing, via spliceosome"/>
    <property type="evidence" value="ECO:0007669"/>
    <property type="project" value="TreeGrafter"/>
</dbReference>
<dbReference type="Proteomes" id="UP000031516">
    <property type="component" value="Unassembled WGS sequence"/>
</dbReference>
<gene>
    <name evidence="4" type="ORF">KLDO_g161</name>
</gene>
<dbReference type="SUPFAM" id="SSF54980">
    <property type="entry name" value="EF-G C-terminal domain-like"/>
    <property type="match status" value="2"/>
</dbReference>
<dbReference type="GO" id="GO:0005525">
    <property type="term" value="F:GTP binding"/>
    <property type="evidence" value="ECO:0007669"/>
    <property type="project" value="UniProtKB-KW"/>
</dbReference>
<dbReference type="SUPFAM" id="SSF50447">
    <property type="entry name" value="Translation proteins"/>
    <property type="match status" value="1"/>
</dbReference>
<dbReference type="EMBL" id="CCBQ010000004">
    <property type="protein sequence ID" value="CDO91828.1"/>
    <property type="molecule type" value="Genomic_DNA"/>
</dbReference>
<dbReference type="SMART" id="SM00889">
    <property type="entry name" value="EFG_IV"/>
    <property type="match status" value="1"/>
</dbReference>
<organism evidence="4 5">
    <name type="scientific">Kluyveromyces dobzhanskii CBS 2104</name>
    <dbReference type="NCBI Taxonomy" id="1427455"/>
    <lineage>
        <taxon>Eukaryota</taxon>
        <taxon>Fungi</taxon>
        <taxon>Dikarya</taxon>
        <taxon>Ascomycota</taxon>
        <taxon>Saccharomycotina</taxon>
        <taxon>Saccharomycetes</taxon>
        <taxon>Saccharomycetales</taxon>
        <taxon>Saccharomycetaceae</taxon>
        <taxon>Kluyveromyces</taxon>
    </lineage>
</organism>
<dbReference type="InterPro" id="IPR000795">
    <property type="entry name" value="T_Tr_GTP-bd_dom"/>
</dbReference>